<dbReference type="GO" id="GO:0022857">
    <property type="term" value="F:transmembrane transporter activity"/>
    <property type="evidence" value="ECO:0007669"/>
    <property type="project" value="InterPro"/>
</dbReference>
<evidence type="ECO:0000313" key="10">
    <source>
        <dbReference type="Proteomes" id="UP000053831"/>
    </source>
</evidence>
<gene>
    <name evidence="9" type="ORF">ESCO_003236</name>
</gene>
<feature type="region of interest" description="Disordered" evidence="6">
    <location>
        <begin position="387"/>
        <end position="458"/>
    </location>
</feature>
<dbReference type="GO" id="GO:0005886">
    <property type="term" value="C:plasma membrane"/>
    <property type="evidence" value="ECO:0007669"/>
    <property type="project" value="TreeGrafter"/>
</dbReference>
<feature type="transmembrane region" description="Helical" evidence="7">
    <location>
        <begin position="209"/>
        <end position="226"/>
    </location>
</feature>
<dbReference type="AlphaFoldDB" id="A0A0M8MWJ7"/>
<sequence length="765" mass="84407">MAPEEAAQTPWWSRGNHNDSERKYPTWSMGILNDKHTLEVPGSVLLLASDRNEPLGMRNVPSRVSHSSLPVGLPFEAPSTPGENSQPATPRRARSPAQRGRQPEVKKEDEKKRTADGAIILDPQPEDSANDPLNWPSWRRDTALLSLGFYCMLGGGMTPVIAAGFTNVADDFNVSVETVALTTGLYMMGLGLGSVFASPTAIIFGKRPVYLASAVLFIGASLWAGFSPSFPSLLAARIIQGVAISPVECLPSATIAEIFFLHERAYRIGIYTLLLLGGKNLVPLVSATIIGQFGWRWVFFIVAMIVGFAGVLLFLFVPETFWDRTPVKRPSRSMSLLRRLSFRAEDRHEQPHPADPVVFPARHGDAQPPSPGLAQRQRGLHVGFVPRSESIGAGSAKPSVSLRETAETQEKMSLDSSQRSPMDLSNSSEHDTIQGKVSPDAPIIAKVQNDSDEKKKEKADFIDSDEIHVATGSSETVRHLSMLPPAHTDLERSTRYSSIDLGQTYSYTHTLRHRPAQTFVQQLRPFHGRLNTDNWLKVMARPFVLFAYPAVLWSAIVYACSIGWLIVMSETLAIIYRDPATYNFTALQTGLVYISPFIGGILGTGVAGKVSDIIVRAMARRNGGLYEPEYRLVMAIPILITTSAGLIGFGWAAEEKDAWIVPTIFFGIVSFGCSLGSTTSITFCVDSYRQYAGEALVTLNFSKNILHGLVFSLFFSKWMHRDGPKTVYIWLGVIQAATCIMSIPMYIFGKRARMWTVRMNLMEKF</sequence>
<feature type="transmembrane region" description="Helical" evidence="7">
    <location>
        <begin position="695"/>
        <end position="715"/>
    </location>
</feature>
<feature type="compositionally biased region" description="Basic and acidic residues" evidence="6">
    <location>
        <begin position="101"/>
        <end position="115"/>
    </location>
</feature>
<dbReference type="InterPro" id="IPR020846">
    <property type="entry name" value="MFS_dom"/>
</dbReference>
<proteinExistence type="predicted"/>
<name>A0A0M8MWJ7_ESCWE</name>
<dbReference type="PANTHER" id="PTHR23502">
    <property type="entry name" value="MAJOR FACILITATOR SUPERFAMILY"/>
    <property type="match status" value="1"/>
</dbReference>
<feature type="transmembrane region" description="Helical" evidence="7">
    <location>
        <begin position="143"/>
        <end position="165"/>
    </location>
</feature>
<feature type="compositionally biased region" description="Basic and acidic residues" evidence="6">
    <location>
        <begin position="404"/>
        <end position="413"/>
    </location>
</feature>
<accession>A0A0M8MWJ7</accession>
<protein>
    <submittedName>
        <fullName evidence="9">Protein HOL1</fullName>
    </submittedName>
</protein>
<organism evidence="9 10">
    <name type="scientific">Escovopsis weberi</name>
    <dbReference type="NCBI Taxonomy" id="150374"/>
    <lineage>
        <taxon>Eukaryota</taxon>
        <taxon>Fungi</taxon>
        <taxon>Dikarya</taxon>
        <taxon>Ascomycota</taxon>
        <taxon>Pezizomycotina</taxon>
        <taxon>Sordariomycetes</taxon>
        <taxon>Hypocreomycetidae</taxon>
        <taxon>Hypocreales</taxon>
        <taxon>Hypocreaceae</taxon>
        <taxon>Escovopsis</taxon>
    </lineage>
</organism>
<evidence type="ECO:0000256" key="1">
    <source>
        <dbReference type="ARBA" id="ARBA00004141"/>
    </source>
</evidence>
<evidence type="ECO:0000256" key="6">
    <source>
        <dbReference type="SAM" id="MobiDB-lite"/>
    </source>
</evidence>
<dbReference type="EMBL" id="LGSR01000022">
    <property type="protein sequence ID" value="KOS18307.1"/>
    <property type="molecule type" value="Genomic_DNA"/>
</dbReference>
<keyword evidence="2" id="KW-0813">Transport</keyword>
<feature type="region of interest" description="Disordered" evidence="6">
    <location>
        <begin position="1"/>
        <end position="25"/>
    </location>
</feature>
<dbReference type="PANTHER" id="PTHR23502:SF4">
    <property type="entry name" value="MAJOR FACILITATOR SUPERFAMILY (MFS) PROFILE DOMAIN-CONTAINING PROTEIN-RELATED"/>
    <property type="match status" value="1"/>
</dbReference>
<comment type="caution">
    <text evidence="9">The sequence shown here is derived from an EMBL/GenBank/DDBJ whole genome shotgun (WGS) entry which is preliminary data.</text>
</comment>
<feature type="transmembrane region" description="Helical" evidence="7">
    <location>
        <begin position="659"/>
        <end position="683"/>
    </location>
</feature>
<feature type="transmembrane region" description="Helical" evidence="7">
    <location>
        <begin position="297"/>
        <end position="322"/>
    </location>
</feature>
<dbReference type="InterPro" id="IPR036259">
    <property type="entry name" value="MFS_trans_sf"/>
</dbReference>
<dbReference type="SUPFAM" id="SSF103473">
    <property type="entry name" value="MFS general substrate transporter"/>
    <property type="match status" value="1"/>
</dbReference>
<dbReference type="STRING" id="150374.A0A0M8MWJ7"/>
<keyword evidence="4 7" id="KW-1133">Transmembrane helix</keyword>
<evidence type="ECO:0000256" key="2">
    <source>
        <dbReference type="ARBA" id="ARBA00022448"/>
    </source>
</evidence>
<keyword evidence="3 7" id="KW-0812">Transmembrane</keyword>
<feature type="transmembrane region" description="Helical" evidence="7">
    <location>
        <begin position="238"/>
        <end position="261"/>
    </location>
</feature>
<feature type="transmembrane region" description="Helical" evidence="7">
    <location>
        <begin position="587"/>
        <end position="611"/>
    </location>
</feature>
<dbReference type="Gene3D" id="1.20.1720.10">
    <property type="entry name" value="Multidrug resistance protein D"/>
    <property type="match status" value="1"/>
</dbReference>
<feature type="domain" description="Major facilitator superfamily (MFS) profile" evidence="8">
    <location>
        <begin position="143"/>
        <end position="765"/>
    </location>
</feature>
<dbReference type="OrthoDB" id="4500315at2759"/>
<comment type="subcellular location">
    <subcellularLocation>
        <location evidence="1">Membrane</location>
        <topology evidence="1">Multi-pass membrane protein</topology>
    </subcellularLocation>
</comment>
<feature type="transmembrane region" description="Helical" evidence="7">
    <location>
        <begin position="632"/>
        <end position="653"/>
    </location>
</feature>
<dbReference type="Proteomes" id="UP000053831">
    <property type="component" value="Unassembled WGS sequence"/>
</dbReference>
<evidence type="ECO:0000256" key="5">
    <source>
        <dbReference type="ARBA" id="ARBA00023136"/>
    </source>
</evidence>
<dbReference type="FunFam" id="1.20.1720.10:FF:000009">
    <property type="entry name" value="MFS multidrug transporter"/>
    <property type="match status" value="1"/>
</dbReference>
<evidence type="ECO:0000256" key="4">
    <source>
        <dbReference type="ARBA" id="ARBA00022989"/>
    </source>
</evidence>
<evidence type="ECO:0000259" key="8">
    <source>
        <dbReference type="PROSITE" id="PS50850"/>
    </source>
</evidence>
<evidence type="ECO:0000313" key="9">
    <source>
        <dbReference type="EMBL" id="KOS18307.1"/>
    </source>
</evidence>
<feature type="transmembrane region" description="Helical" evidence="7">
    <location>
        <begin position="543"/>
        <end position="567"/>
    </location>
</feature>
<dbReference type="Gene3D" id="1.20.1250.20">
    <property type="entry name" value="MFS general substrate transporter like domains"/>
    <property type="match status" value="1"/>
</dbReference>
<evidence type="ECO:0000256" key="7">
    <source>
        <dbReference type="SAM" id="Phobius"/>
    </source>
</evidence>
<dbReference type="PROSITE" id="PS50850">
    <property type="entry name" value="MFS"/>
    <property type="match status" value="1"/>
</dbReference>
<feature type="region of interest" description="Disordered" evidence="6">
    <location>
        <begin position="57"/>
        <end position="134"/>
    </location>
</feature>
<feature type="compositionally biased region" description="Polar residues" evidence="6">
    <location>
        <begin position="414"/>
        <end position="427"/>
    </location>
</feature>
<reference evidence="9 10" key="1">
    <citation type="submission" date="2015-07" db="EMBL/GenBank/DDBJ databases">
        <title>The genome of the fungus Escovopsis weberi, a specialized disease agent of ant agriculture.</title>
        <authorList>
            <person name="de Man T.J."/>
            <person name="Stajich J.E."/>
            <person name="Kubicek C.P."/>
            <person name="Chenthamara K."/>
            <person name="Atanasova L."/>
            <person name="Druzhinina I.S."/>
            <person name="Birnbaum S."/>
            <person name="Barribeau S.M."/>
            <person name="Teiling C."/>
            <person name="Suen G."/>
            <person name="Currie C."/>
            <person name="Gerardo N.M."/>
        </authorList>
    </citation>
    <scope>NUCLEOTIDE SEQUENCE [LARGE SCALE GENOMIC DNA]</scope>
</reference>
<feature type="transmembrane region" description="Helical" evidence="7">
    <location>
        <begin position="268"/>
        <end position="291"/>
    </location>
</feature>
<keyword evidence="5 7" id="KW-0472">Membrane</keyword>
<keyword evidence="10" id="KW-1185">Reference proteome</keyword>
<feature type="transmembrane region" description="Helical" evidence="7">
    <location>
        <begin position="185"/>
        <end position="204"/>
    </location>
</feature>
<evidence type="ECO:0000256" key="3">
    <source>
        <dbReference type="ARBA" id="ARBA00022692"/>
    </source>
</evidence>
<dbReference type="InterPro" id="IPR011701">
    <property type="entry name" value="MFS"/>
</dbReference>
<feature type="compositionally biased region" description="Basic and acidic residues" evidence="6">
    <location>
        <begin position="449"/>
        <end position="458"/>
    </location>
</feature>
<feature type="region of interest" description="Disordered" evidence="6">
    <location>
        <begin position="345"/>
        <end position="375"/>
    </location>
</feature>
<feature type="transmembrane region" description="Helical" evidence="7">
    <location>
        <begin position="727"/>
        <end position="749"/>
    </location>
</feature>
<dbReference type="Pfam" id="PF07690">
    <property type="entry name" value="MFS_1"/>
    <property type="match status" value="2"/>
</dbReference>
<dbReference type="FunFam" id="1.20.1250.20:FF:000396">
    <property type="entry name" value="MFS general substrate transporter"/>
    <property type="match status" value="1"/>
</dbReference>